<evidence type="ECO:0000313" key="2">
    <source>
        <dbReference type="Proteomes" id="UP000019140"/>
    </source>
</evidence>
<dbReference type="AlphaFoldDB" id="W4L4B7"/>
<dbReference type="HOGENOM" id="CLU_2449108_0_0_7"/>
<accession>W4L4B7</accession>
<dbReference type="Proteomes" id="UP000019140">
    <property type="component" value="Unassembled WGS sequence"/>
</dbReference>
<reference evidence="1 2" key="1">
    <citation type="journal article" date="2014" name="Nature">
        <title>An environmental bacterial taxon with a large and distinct metabolic repertoire.</title>
        <authorList>
            <person name="Wilson M.C."/>
            <person name="Mori T."/>
            <person name="Ruckert C."/>
            <person name="Uria A.R."/>
            <person name="Helf M.J."/>
            <person name="Takada K."/>
            <person name="Gernert C."/>
            <person name="Steffens U.A."/>
            <person name="Heycke N."/>
            <person name="Schmitt S."/>
            <person name="Rinke C."/>
            <person name="Helfrich E.J."/>
            <person name="Brachmann A.O."/>
            <person name="Gurgui C."/>
            <person name="Wakimoto T."/>
            <person name="Kracht M."/>
            <person name="Crusemann M."/>
            <person name="Hentschel U."/>
            <person name="Abe I."/>
            <person name="Matsunaga S."/>
            <person name="Kalinowski J."/>
            <person name="Takeyama H."/>
            <person name="Piel J."/>
        </authorList>
    </citation>
    <scope>NUCLEOTIDE SEQUENCE [LARGE SCALE GENOMIC DNA]</scope>
    <source>
        <strain evidence="2">TSY2</strain>
    </source>
</reference>
<protein>
    <submittedName>
        <fullName evidence="1">Uncharacterized protein</fullName>
    </submittedName>
</protein>
<keyword evidence="2" id="KW-1185">Reference proteome</keyword>
<name>W4L4B7_9BACT</name>
<evidence type="ECO:0000313" key="1">
    <source>
        <dbReference type="EMBL" id="ETW92938.1"/>
    </source>
</evidence>
<sequence length="89" mass="9900">MASDWESDFPAEYQTELIRLRQELTVLIHRGQQAGLPPALTAMAVAEAGCQALGHAIGDMPPPEGPELLQELTRQLQQAAESCYFRYWS</sequence>
<organism evidence="1 2">
    <name type="scientific">Candidatus Entotheonella gemina</name>
    <dbReference type="NCBI Taxonomy" id="1429439"/>
    <lineage>
        <taxon>Bacteria</taxon>
        <taxon>Pseudomonadati</taxon>
        <taxon>Nitrospinota/Tectimicrobiota group</taxon>
        <taxon>Candidatus Tectimicrobiota</taxon>
        <taxon>Candidatus Entotheonellia</taxon>
        <taxon>Candidatus Entotheonellales</taxon>
        <taxon>Candidatus Entotheonellaceae</taxon>
        <taxon>Candidatus Entotheonella</taxon>
    </lineage>
</organism>
<gene>
    <name evidence="1" type="ORF">ETSY2_52280</name>
</gene>
<proteinExistence type="predicted"/>
<dbReference type="EMBL" id="AZHX01002753">
    <property type="protein sequence ID" value="ETW92938.1"/>
    <property type="molecule type" value="Genomic_DNA"/>
</dbReference>
<comment type="caution">
    <text evidence="1">The sequence shown here is derived from an EMBL/GenBank/DDBJ whole genome shotgun (WGS) entry which is preliminary data.</text>
</comment>